<reference evidence="2 3" key="1">
    <citation type="submission" date="2019-03" db="EMBL/GenBank/DDBJ databases">
        <title>Genomic Encyclopedia of Type Strains, Phase III (KMG-III): the genomes of soil and plant-associated and newly described type strains.</title>
        <authorList>
            <person name="Whitman W."/>
        </authorList>
    </citation>
    <scope>NUCLEOTIDE SEQUENCE [LARGE SCALE GENOMIC DNA]</scope>
    <source>
        <strain evidence="2 3">CECT 7972</strain>
    </source>
</reference>
<dbReference type="InterPro" id="IPR005149">
    <property type="entry name" value="Tscrpt_reg_PadR_N"/>
</dbReference>
<dbReference type="Gene3D" id="1.10.10.10">
    <property type="entry name" value="Winged helix-like DNA-binding domain superfamily/Winged helix DNA-binding domain"/>
    <property type="match status" value="1"/>
</dbReference>
<evidence type="ECO:0000259" key="1">
    <source>
        <dbReference type="Pfam" id="PF03551"/>
    </source>
</evidence>
<organism evidence="2 3">
    <name type="scientific">Listeria rocourtiae</name>
    <dbReference type="NCBI Taxonomy" id="647910"/>
    <lineage>
        <taxon>Bacteria</taxon>
        <taxon>Bacillati</taxon>
        <taxon>Bacillota</taxon>
        <taxon>Bacilli</taxon>
        <taxon>Bacillales</taxon>
        <taxon>Listeriaceae</taxon>
        <taxon>Listeria</taxon>
    </lineage>
</organism>
<gene>
    <name evidence="2" type="ORF">DFP96_10733</name>
</gene>
<dbReference type="PANTHER" id="PTHR33169">
    <property type="entry name" value="PADR-FAMILY TRANSCRIPTIONAL REGULATOR"/>
    <property type="match status" value="1"/>
</dbReference>
<dbReference type="InterPro" id="IPR052509">
    <property type="entry name" value="Metal_resp_DNA-bind_regulator"/>
</dbReference>
<evidence type="ECO:0000313" key="3">
    <source>
        <dbReference type="Proteomes" id="UP000295558"/>
    </source>
</evidence>
<name>A0A4V3DPK3_9LIST</name>
<evidence type="ECO:0000313" key="2">
    <source>
        <dbReference type="EMBL" id="TDR52596.1"/>
    </source>
</evidence>
<proteinExistence type="predicted"/>
<accession>A0A4V3DPK3</accession>
<dbReference type="InterPro" id="IPR036388">
    <property type="entry name" value="WH-like_DNA-bd_sf"/>
</dbReference>
<dbReference type="EMBL" id="SNZK01000007">
    <property type="protein sequence ID" value="TDR52596.1"/>
    <property type="molecule type" value="Genomic_DNA"/>
</dbReference>
<dbReference type="STRING" id="1265846.PROCOU_07578"/>
<dbReference type="SUPFAM" id="SSF46785">
    <property type="entry name" value="Winged helix' DNA-binding domain"/>
    <property type="match status" value="1"/>
</dbReference>
<sequence length="111" mass="12834">MDEKLIKTYVPMTETAFYILLSLTQPRHGYAITDNVKKMTNNRIVLGPGTIYGSLSKMKKDQLVAIIQEEKNRKIYQITELGKQVLEMEKSRIVELYTNSREANQHDEEGI</sequence>
<feature type="domain" description="Transcription regulator PadR N-terminal" evidence="1">
    <location>
        <begin position="24"/>
        <end position="87"/>
    </location>
</feature>
<dbReference type="Pfam" id="PF03551">
    <property type="entry name" value="PadR"/>
    <property type="match status" value="1"/>
</dbReference>
<dbReference type="OrthoDB" id="9814826at2"/>
<dbReference type="Proteomes" id="UP000295558">
    <property type="component" value="Unassembled WGS sequence"/>
</dbReference>
<keyword evidence="3" id="KW-1185">Reference proteome</keyword>
<dbReference type="PANTHER" id="PTHR33169:SF13">
    <property type="entry name" value="PADR-FAMILY TRANSCRIPTIONAL REGULATOR"/>
    <property type="match status" value="1"/>
</dbReference>
<protein>
    <submittedName>
        <fullName evidence="2">PadR family transcriptional regulator</fullName>
    </submittedName>
</protein>
<dbReference type="InterPro" id="IPR036390">
    <property type="entry name" value="WH_DNA-bd_sf"/>
</dbReference>
<comment type="caution">
    <text evidence="2">The sequence shown here is derived from an EMBL/GenBank/DDBJ whole genome shotgun (WGS) entry which is preliminary data.</text>
</comment>
<dbReference type="AlphaFoldDB" id="A0A4V3DPK3"/>
<dbReference type="RefSeq" id="WP_036070728.1">
    <property type="nucleotide sequence ID" value="NZ_JAASUO010000005.1"/>
</dbReference>